<dbReference type="SUPFAM" id="SSF88697">
    <property type="entry name" value="PUA domain-like"/>
    <property type="match status" value="1"/>
</dbReference>
<sequence>MASKASQHDIIISIHPQHLANIISRVKNHEFRNYLLPPSTKRLLIYETSPASAIRYVATISHGKQPGEICDSTGLRNDEFDRGDLEGRVKYGYEIRKLEEFPKPYSLDDLKRNGWLNGAPQKYCFVKPAMDDVLKSVPLRLIFDTLPAATSPAAEALLPTAYTRVQRSMREESRSVAGIQKTKPPQSRGRGRQALLEQWLRCGPSA</sequence>
<keyword evidence="3" id="KW-1185">Reference proteome</keyword>
<reference evidence="3" key="1">
    <citation type="journal article" date="2014" name="BMC Genomics">
        <title>The genome sequence of the biocontrol fungus Metarhizium anisopliae and comparative genomics of Metarhizium species.</title>
        <authorList>
            <person name="Pattemore J.A."/>
            <person name="Hane J.K."/>
            <person name="Williams A.H."/>
            <person name="Wilson B.A."/>
            <person name="Stodart B.J."/>
            <person name="Ash G.J."/>
        </authorList>
    </citation>
    <scope>NUCLEOTIDE SEQUENCE [LARGE SCALE GENOMIC DNA]</scope>
    <source>
        <strain evidence="3">BRIP 53293</strain>
    </source>
</reference>
<evidence type="ECO:0008006" key="4">
    <source>
        <dbReference type="Google" id="ProtNLM"/>
    </source>
</evidence>
<feature type="region of interest" description="Disordered" evidence="1">
    <location>
        <begin position="172"/>
        <end position="192"/>
    </location>
</feature>
<dbReference type="InterPro" id="IPR015947">
    <property type="entry name" value="PUA-like_sf"/>
</dbReference>
<organism evidence="2 3">
    <name type="scientific">Metarhizium anisopliae BRIP 53293</name>
    <dbReference type="NCBI Taxonomy" id="1291518"/>
    <lineage>
        <taxon>Eukaryota</taxon>
        <taxon>Fungi</taxon>
        <taxon>Dikarya</taxon>
        <taxon>Ascomycota</taxon>
        <taxon>Pezizomycotina</taxon>
        <taxon>Sordariomycetes</taxon>
        <taxon>Hypocreomycetidae</taxon>
        <taxon>Hypocreales</taxon>
        <taxon>Clavicipitaceae</taxon>
        <taxon>Metarhizium</taxon>
    </lineage>
</organism>
<dbReference type="Proteomes" id="UP000054544">
    <property type="component" value="Unassembled WGS sequence"/>
</dbReference>
<dbReference type="AlphaFoldDB" id="A0A0D9NHY8"/>
<accession>A0A0D9NHY8</accession>
<name>A0A0D9NHY8_METAN</name>
<evidence type="ECO:0000313" key="2">
    <source>
        <dbReference type="EMBL" id="KJK73574.1"/>
    </source>
</evidence>
<evidence type="ECO:0000313" key="3">
    <source>
        <dbReference type="Proteomes" id="UP000054544"/>
    </source>
</evidence>
<gene>
    <name evidence="2" type="ORF">H634G_11175</name>
</gene>
<proteinExistence type="predicted"/>
<protein>
    <recommendedName>
        <fullName evidence="4">ASCH domain-containing protein</fullName>
    </recommendedName>
</protein>
<evidence type="ECO:0000256" key="1">
    <source>
        <dbReference type="SAM" id="MobiDB-lite"/>
    </source>
</evidence>
<dbReference type="EMBL" id="KE384800">
    <property type="protein sequence ID" value="KJK73574.1"/>
    <property type="molecule type" value="Genomic_DNA"/>
</dbReference>